<dbReference type="EMBL" id="JBBPBM010000089">
    <property type="protein sequence ID" value="KAK8509993.1"/>
    <property type="molecule type" value="Genomic_DNA"/>
</dbReference>
<dbReference type="Proteomes" id="UP001472677">
    <property type="component" value="Unassembled WGS sequence"/>
</dbReference>
<gene>
    <name evidence="1" type="ORF">V6N12_035316</name>
</gene>
<dbReference type="PANTHER" id="PTHR42647:SF22">
    <property type="entry name" value="BOI-RELATED E3 UBIQUITIN-PROTEIN LIGASE 2-RELATED"/>
    <property type="match status" value="1"/>
</dbReference>
<sequence length="314" mass="34811">MAVQAHLYPENLGLPLPMCGLQDWMPIPGPAPPLPSFHAHFCCSPQQALPSHLDHNAQNLSSASASPSSICDSFLSMPLSQSLDAQLENERLKSVLREQRKRQLATLMKVMESKALHLMRKKEQYLARATKKTEELEACLKKAEMESESWERVAKANEAMVLDLSNALEQVKEGLNRVSNAAEDAESLCCGSCDQQEVKAESRKKIACKHCHSRSSCVLFLPCRHLCSCKSCGAFLDSCPVCKSVKEASMEVPSTGPSCTPALTRYADCSWKRPLQDVTQRGKSGILIYDETLTAAIFSRIPYERTLSNKSHRQ</sequence>
<protein>
    <submittedName>
        <fullName evidence="1">Uncharacterized protein</fullName>
    </submittedName>
</protein>
<dbReference type="InterPro" id="IPR001841">
    <property type="entry name" value="Znf_RING"/>
</dbReference>
<dbReference type="Pfam" id="PF13920">
    <property type="entry name" value="zf-C3HC4_3"/>
    <property type="match status" value="1"/>
</dbReference>
<dbReference type="Gene3D" id="3.30.40.10">
    <property type="entry name" value="Zinc/RING finger domain, C3HC4 (zinc finger)"/>
    <property type="match status" value="1"/>
</dbReference>
<dbReference type="PROSITE" id="PS50089">
    <property type="entry name" value="ZF_RING_2"/>
    <property type="match status" value="1"/>
</dbReference>
<dbReference type="InterPro" id="IPR013083">
    <property type="entry name" value="Znf_RING/FYVE/PHD"/>
</dbReference>
<name>A0ABR2BSK7_9ROSI</name>
<reference evidence="1 2" key="1">
    <citation type="journal article" date="2024" name="G3 (Bethesda)">
        <title>Genome assembly of Hibiscus sabdariffa L. provides insights into metabolisms of medicinal natural products.</title>
        <authorList>
            <person name="Kim T."/>
        </authorList>
    </citation>
    <scope>NUCLEOTIDE SEQUENCE [LARGE SCALE GENOMIC DNA]</scope>
    <source>
        <strain evidence="1">TK-2024</strain>
        <tissue evidence="1">Old leaves</tissue>
    </source>
</reference>
<evidence type="ECO:0000313" key="1">
    <source>
        <dbReference type="EMBL" id="KAK8509993.1"/>
    </source>
</evidence>
<accession>A0ABR2BSK7</accession>
<organism evidence="1 2">
    <name type="scientific">Hibiscus sabdariffa</name>
    <name type="common">roselle</name>
    <dbReference type="NCBI Taxonomy" id="183260"/>
    <lineage>
        <taxon>Eukaryota</taxon>
        <taxon>Viridiplantae</taxon>
        <taxon>Streptophyta</taxon>
        <taxon>Embryophyta</taxon>
        <taxon>Tracheophyta</taxon>
        <taxon>Spermatophyta</taxon>
        <taxon>Magnoliopsida</taxon>
        <taxon>eudicotyledons</taxon>
        <taxon>Gunneridae</taxon>
        <taxon>Pentapetalae</taxon>
        <taxon>rosids</taxon>
        <taxon>malvids</taxon>
        <taxon>Malvales</taxon>
        <taxon>Malvaceae</taxon>
        <taxon>Malvoideae</taxon>
        <taxon>Hibiscus</taxon>
    </lineage>
</organism>
<comment type="caution">
    <text evidence="1">The sequence shown here is derived from an EMBL/GenBank/DDBJ whole genome shotgun (WGS) entry which is preliminary data.</text>
</comment>
<proteinExistence type="predicted"/>
<keyword evidence="2" id="KW-1185">Reference proteome</keyword>
<evidence type="ECO:0000313" key="2">
    <source>
        <dbReference type="Proteomes" id="UP001472677"/>
    </source>
</evidence>
<dbReference type="PANTHER" id="PTHR42647">
    <property type="entry name" value="SBP (S-RIBONUCLEASE BINDING PROTEIN) FAMILY PROTEIN"/>
    <property type="match status" value="1"/>
</dbReference>